<dbReference type="Gene3D" id="3.30.930.10">
    <property type="entry name" value="Bira Bifunctional Protein, Domain 2"/>
    <property type="match status" value="1"/>
</dbReference>
<sequence length="757" mass="84655">MAVLAVLAVMLSLPSNATSATAGGTTTEGSNSVLNYLTPKRTQALIARESAVAVREAEVARREAELLVGAPGGVVPSPATCPACTTAATATVYETISAPAATIIKEIVKEDSLTPPGWTGARAEELLERELKIAERERDIGKREENVNRREHDAARRESWIMEQLISLGNDNPQTVEEEYVYEAPAPKRKAPKYQQPYLPPPAETIHETIIETQTVIVPSPASTRHAPKPSPVSPSQSKTDSSPRTTEIEIVSEYEEPPAQTVPRPRATRPPTRRVQSFGRVQTPASMPLRTLTRHCAQCYSRLAWIRTLSSASSPSTSPLPKTLEILGERYPTDDITNVPASIISKIPLRLHTQQHHPLSTLRGLIESAYPDFAHLSSLSPLVTPFQNFDELSFPADHPGRSVTDSYYINRDLMLRTHTSTHEVETFRKGETKWLLTADVYRRDEIDGSHYPVFHQVEGARIFDANANGLKEVEEDNERLERLLAKENIVIEDIPDVSKTNPVQEGHDPVFSEALARNLKLSLNTLILRVFGQATKGLVGNGVGKEEPLRVRWIEAYFPFTSPSFEVEVLYQGKWLEILGCGVVRQATLDTAGVQNKIGWAFGLGLERIAMVLFSIPDIRLFWSMDERFLSQFEQGKITSFKPYSKYPSCFKDVSFWLSKDSSLHDNDFCDVVRDVAGDLVEDVKKVGLPPVYPHHRGTQAYSQIDHFVHSKTNRESNCFRINYRSMDRSLSNDEVNEIQDQVVSRLKQQFAIEVR</sequence>
<comment type="caution">
    <text evidence="19">The sequence shown here is derived from an EMBL/GenBank/DDBJ whole genome shotgun (WGS) entry which is preliminary data.</text>
</comment>
<dbReference type="GO" id="GO:0004826">
    <property type="term" value="F:phenylalanine-tRNA ligase activity"/>
    <property type="evidence" value="ECO:0007669"/>
    <property type="project" value="UniProtKB-EC"/>
</dbReference>
<reference evidence="19 20" key="1">
    <citation type="journal article" date="2020" name="ISME J.">
        <title>Uncovering the hidden diversity of litter-decomposition mechanisms in mushroom-forming fungi.</title>
        <authorList>
            <person name="Floudas D."/>
            <person name="Bentzer J."/>
            <person name="Ahren D."/>
            <person name="Johansson T."/>
            <person name="Persson P."/>
            <person name="Tunlid A."/>
        </authorList>
    </citation>
    <scope>NUCLEOTIDE SEQUENCE [LARGE SCALE GENOMIC DNA]</scope>
    <source>
        <strain evidence="19 20">CBS 146.42</strain>
    </source>
</reference>
<keyword evidence="20" id="KW-1185">Reference proteome</keyword>
<evidence type="ECO:0000256" key="15">
    <source>
        <dbReference type="SAM" id="MobiDB-lite"/>
    </source>
</evidence>
<dbReference type="InterPro" id="IPR004530">
    <property type="entry name" value="Phe-tRNA-synth_IIc_mito"/>
</dbReference>
<evidence type="ECO:0000256" key="13">
    <source>
        <dbReference type="ARBA" id="ARBA00057761"/>
    </source>
</evidence>
<evidence type="ECO:0000259" key="17">
    <source>
        <dbReference type="PROSITE" id="PS50862"/>
    </source>
</evidence>
<comment type="catalytic activity">
    <reaction evidence="12">
        <text>tRNA(Phe) + L-phenylalanine + ATP = L-phenylalanyl-tRNA(Phe) + AMP + diphosphate + H(+)</text>
        <dbReference type="Rhea" id="RHEA:19413"/>
        <dbReference type="Rhea" id="RHEA-COMP:9668"/>
        <dbReference type="Rhea" id="RHEA-COMP:9699"/>
        <dbReference type="ChEBI" id="CHEBI:15378"/>
        <dbReference type="ChEBI" id="CHEBI:30616"/>
        <dbReference type="ChEBI" id="CHEBI:33019"/>
        <dbReference type="ChEBI" id="CHEBI:58095"/>
        <dbReference type="ChEBI" id="CHEBI:78442"/>
        <dbReference type="ChEBI" id="CHEBI:78531"/>
        <dbReference type="ChEBI" id="CHEBI:456215"/>
        <dbReference type="EC" id="6.1.1.20"/>
    </reaction>
</comment>
<evidence type="ECO:0000313" key="20">
    <source>
        <dbReference type="Proteomes" id="UP000559027"/>
    </source>
</evidence>
<evidence type="ECO:0000256" key="2">
    <source>
        <dbReference type="ARBA" id="ARBA00008226"/>
    </source>
</evidence>
<evidence type="ECO:0000259" key="18">
    <source>
        <dbReference type="PROSITE" id="PS51447"/>
    </source>
</evidence>
<evidence type="ECO:0000256" key="1">
    <source>
        <dbReference type="ARBA" id="ARBA00004305"/>
    </source>
</evidence>
<dbReference type="Pfam" id="PF03147">
    <property type="entry name" value="FDX-ACB"/>
    <property type="match status" value="1"/>
</dbReference>
<dbReference type="PROSITE" id="PS50862">
    <property type="entry name" value="AA_TRNA_LIGASE_II"/>
    <property type="match status" value="1"/>
</dbReference>
<evidence type="ECO:0000256" key="12">
    <source>
        <dbReference type="ARBA" id="ARBA00049255"/>
    </source>
</evidence>
<evidence type="ECO:0000256" key="8">
    <source>
        <dbReference type="ARBA" id="ARBA00022946"/>
    </source>
</evidence>
<dbReference type="GO" id="GO:0005759">
    <property type="term" value="C:mitochondrial matrix"/>
    <property type="evidence" value="ECO:0007669"/>
    <property type="project" value="UniProtKB-SubCell"/>
</dbReference>
<feature type="region of interest" description="Disordered" evidence="15">
    <location>
        <begin position="221"/>
        <end position="278"/>
    </location>
</feature>
<keyword evidence="7" id="KW-0648">Protein biosynthesis</keyword>
<evidence type="ECO:0000256" key="7">
    <source>
        <dbReference type="ARBA" id="ARBA00022917"/>
    </source>
</evidence>
<evidence type="ECO:0000256" key="16">
    <source>
        <dbReference type="SAM" id="SignalP"/>
    </source>
</evidence>
<dbReference type="PANTHER" id="PTHR11538">
    <property type="entry name" value="PHENYLALANYL-TRNA SYNTHETASE"/>
    <property type="match status" value="1"/>
</dbReference>
<dbReference type="PROSITE" id="PS51447">
    <property type="entry name" value="FDX_ACB"/>
    <property type="match status" value="1"/>
</dbReference>
<proteinExistence type="inferred from homology"/>
<dbReference type="NCBIfam" id="TIGR00469">
    <property type="entry name" value="pheS_mito"/>
    <property type="match status" value="1"/>
</dbReference>
<keyword evidence="16" id="KW-0732">Signal</keyword>
<dbReference type="GO" id="GO:0006432">
    <property type="term" value="P:phenylalanyl-tRNA aminoacylation"/>
    <property type="evidence" value="ECO:0007669"/>
    <property type="project" value="InterPro"/>
</dbReference>
<dbReference type="Gene3D" id="3.30.70.380">
    <property type="entry name" value="Ferrodoxin-fold anticodon-binding domain"/>
    <property type="match status" value="1"/>
</dbReference>
<dbReference type="PANTHER" id="PTHR11538:SF41">
    <property type="entry name" value="PHENYLALANINE--TRNA LIGASE, MITOCHONDRIAL"/>
    <property type="match status" value="1"/>
</dbReference>
<accession>A0A8H5LII5</accession>
<comment type="function">
    <text evidence="13">Is responsible for the charging of tRNA(Phe) with phenylalanine in mitochondrial translation.</text>
</comment>
<gene>
    <name evidence="19" type="ORF">D9756_001566</name>
</gene>
<comment type="subcellular location">
    <subcellularLocation>
        <location evidence="1">Mitochondrion matrix</location>
    </subcellularLocation>
</comment>
<dbReference type="Proteomes" id="UP000559027">
    <property type="component" value="Unassembled WGS sequence"/>
</dbReference>
<keyword evidence="8" id="KW-0809">Transit peptide</keyword>
<dbReference type="InterPro" id="IPR006195">
    <property type="entry name" value="aa-tRNA-synth_II"/>
</dbReference>
<evidence type="ECO:0000313" key="19">
    <source>
        <dbReference type="EMBL" id="KAF5358313.1"/>
    </source>
</evidence>
<name>A0A8H5LII5_9AGAR</name>
<evidence type="ECO:0000256" key="5">
    <source>
        <dbReference type="ARBA" id="ARBA00022741"/>
    </source>
</evidence>
<feature type="compositionally biased region" description="Low complexity" evidence="15">
    <location>
        <begin position="258"/>
        <end position="277"/>
    </location>
</feature>
<dbReference type="OrthoDB" id="4457at2759"/>
<dbReference type="EC" id="6.1.1.20" evidence="3"/>
<keyword evidence="4" id="KW-0436">Ligase</keyword>
<organism evidence="19 20">
    <name type="scientific">Leucocoprinus leucothites</name>
    <dbReference type="NCBI Taxonomy" id="201217"/>
    <lineage>
        <taxon>Eukaryota</taxon>
        <taxon>Fungi</taxon>
        <taxon>Dikarya</taxon>
        <taxon>Basidiomycota</taxon>
        <taxon>Agaricomycotina</taxon>
        <taxon>Agaricomycetes</taxon>
        <taxon>Agaricomycetidae</taxon>
        <taxon>Agaricales</taxon>
        <taxon>Agaricineae</taxon>
        <taxon>Agaricaceae</taxon>
        <taxon>Leucocoprinus</taxon>
    </lineage>
</organism>
<evidence type="ECO:0000256" key="10">
    <source>
        <dbReference type="ARBA" id="ARBA00023146"/>
    </source>
</evidence>
<feature type="chain" id="PRO_5034393589" description="Phenylalanine--tRNA ligase, mitochondrial" evidence="16">
    <location>
        <begin position="20"/>
        <end position="757"/>
    </location>
</feature>
<dbReference type="GO" id="GO:0005524">
    <property type="term" value="F:ATP binding"/>
    <property type="evidence" value="ECO:0007669"/>
    <property type="project" value="UniProtKB-KW"/>
</dbReference>
<feature type="domain" description="Aminoacyl-transfer RNA synthetases class-II family profile" evidence="17">
    <location>
        <begin position="364"/>
        <end position="644"/>
    </location>
</feature>
<evidence type="ECO:0000256" key="9">
    <source>
        <dbReference type="ARBA" id="ARBA00023128"/>
    </source>
</evidence>
<dbReference type="AlphaFoldDB" id="A0A8H5LII5"/>
<feature type="domain" description="FDX-ACB" evidence="18">
    <location>
        <begin position="646"/>
        <end position="757"/>
    </location>
</feature>
<evidence type="ECO:0000256" key="14">
    <source>
        <dbReference type="ARBA" id="ARBA00073229"/>
    </source>
</evidence>
<keyword evidence="9" id="KW-0496">Mitochondrion</keyword>
<dbReference type="SUPFAM" id="SSF54991">
    <property type="entry name" value="Anticodon-binding domain of PheRS"/>
    <property type="match status" value="1"/>
</dbReference>
<dbReference type="Pfam" id="PF01409">
    <property type="entry name" value="tRNA-synt_2d"/>
    <property type="match status" value="2"/>
</dbReference>
<protein>
    <recommendedName>
        <fullName evidence="14">Phenylalanine--tRNA ligase, mitochondrial</fullName>
        <ecNumber evidence="3">6.1.1.20</ecNumber>
    </recommendedName>
    <alternativeName>
        <fullName evidence="11">Phenylalanyl-tRNA synthetase</fullName>
    </alternativeName>
</protein>
<keyword evidence="5" id="KW-0547">Nucleotide-binding</keyword>
<evidence type="ECO:0000256" key="11">
    <source>
        <dbReference type="ARBA" id="ARBA00031194"/>
    </source>
</evidence>
<evidence type="ECO:0000256" key="3">
    <source>
        <dbReference type="ARBA" id="ARBA00012814"/>
    </source>
</evidence>
<dbReference type="InterPro" id="IPR005121">
    <property type="entry name" value="Fdx_antiC-bd"/>
</dbReference>
<dbReference type="EMBL" id="JAACJO010000005">
    <property type="protein sequence ID" value="KAF5358313.1"/>
    <property type="molecule type" value="Genomic_DNA"/>
</dbReference>
<dbReference type="SUPFAM" id="SSF55681">
    <property type="entry name" value="Class II aaRS and biotin synthetases"/>
    <property type="match status" value="1"/>
</dbReference>
<comment type="similarity">
    <text evidence="2">Belongs to the class-II aminoacyl-tRNA synthetase family.</text>
</comment>
<dbReference type="InterPro" id="IPR045864">
    <property type="entry name" value="aa-tRNA-synth_II/BPL/LPL"/>
</dbReference>
<dbReference type="InterPro" id="IPR002319">
    <property type="entry name" value="Phenylalanyl-tRNA_Synthase"/>
</dbReference>
<dbReference type="FunFam" id="3.30.930.10:FF:000053">
    <property type="entry name" value="Phenylalanyl-tRNA synthetase mitochondrial"/>
    <property type="match status" value="1"/>
</dbReference>
<evidence type="ECO:0000256" key="6">
    <source>
        <dbReference type="ARBA" id="ARBA00022840"/>
    </source>
</evidence>
<dbReference type="SMART" id="SM00896">
    <property type="entry name" value="FDX-ACB"/>
    <property type="match status" value="1"/>
</dbReference>
<dbReference type="FunFam" id="3.30.70.380:FF:000002">
    <property type="entry name" value="phenylalanine--tRNA ligase, mitochondrial"/>
    <property type="match status" value="1"/>
</dbReference>
<dbReference type="InterPro" id="IPR036690">
    <property type="entry name" value="Fdx_antiC-bd_sf"/>
</dbReference>
<feature type="signal peptide" evidence="16">
    <location>
        <begin position="1"/>
        <end position="19"/>
    </location>
</feature>
<evidence type="ECO:0000256" key="4">
    <source>
        <dbReference type="ARBA" id="ARBA00022598"/>
    </source>
</evidence>
<keyword evidence="10" id="KW-0030">Aminoacyl-tRNA synthetase</keyword>
<dbReference type="GO" id="GO:0000049">
    <property type="term" value="F:tRNA binding"/>
    <property type="evidence" value="ECO:0007669"/>
    <property type="project" value="InterPro"/>
</dbReference>
<keyword evidence="6" id="KW-0067">ATP-binding</keyword>